<organism evidence="2 3">
    <name type="scientific">Nocardiopsis algeriensis</name>
    <dbReference type="NCBI Taxonomy" id="1478215"/>
    <lineage>
        <taxon>Bacteria</taxon>
        <taxon>Bacillati</taxon>
        <taxon>Actinomycetota</taxon>
        <taxon>Actinomycetes</taxon>
        <taxon>Streptosporangiales</taxon>
        <taxon>Nocardiopsidaceae</taxon>
        <taxon>Nocardiopsis</taxon>
    </lineage>
</organism>
<dbReference type="AlphaFoldDB" id="A0A841IXD4"/>
<accession>A0A841IXD4</accession>
<keyword evidence="1" id="KW-0472">Membrane</keyword>
<feature type="transmembrane region" description="Helical" evidence="1">
    <location>
        <begin position="16"/>
        <end position="35"/>
    </location>
</feature>
<comment type="caution">
    <text evidence="2">The sequence shown here is derived from an EMBL/GenBank/DDBJ whole genome shotgun (WGS) entry which is preliminary data.</text>
</comment>
<evidence type="ECO:0000313" key="2">
    <source>
        <dbReference type="EMBL" id="MBB6120888.1"/>
    </source>
</evidence>
<sequence length="164" mass="17254">MGDDDGRRLRPTGWRLPLVLFVASAVAGALVAHALPGLPLIPWSAIPTLLLLAFAEAFTARRTRRRIRREPGTEPIPPISAARLVALAKASVLVAAVFAGAFAGMALTVLDTLELPVHREVFLTGLGTAVASLLLMAAAYRLEWACRVPGDEGGNGDRNTPGTA</sequence>
<dbReference type="InterPro" id="IPR021517">
    <property type="entry name" value="DUF3180"/>
</dbReference>
<gene>
    <name evidence="2" type="ORF">FHS13_002849</name>
</gene>
<feature type="transmembrane region" description="Helical" evidence="1">
    <location>
        <begin position="81"/>
        <end position="109"/>
    </location>
</feature>
<dbReference type="Pfam" id="PF11377">
    <property type="entry name" value="DUF3180"/>
    <property type="match status" value="1"/>
</dbReference>
<dbReference type="RefSeq" id="WP_184292345.1">
    <property type="nucleotide sequence ID" value="NZ_JACHJO010000008.1"/>
</dbReference>
<evidence type="ECO:0000256" key="1">
    <source>
        <dbReference type="SAM" id="Phobius"/>
    </source>
</evidence>
<reference evidence="2 3" key="1">
    <citation type="submission" date="2020-08" db="EMBL/GenBank/DDBJ databases">
        <title>Genomic Encyclopedia of Type Strains, Phase III (KMG-III): the genomes of soil and plant-associated and newly described type strains.</title>
        <authorList>
            <person name="Whitman W."/>
        </authorList>
    </citation>
    <scope>NUCLEOTIDE SEQUENCE [LARGE SCALE GENOMIC DNA]</scope>
    <source>
        <strain evidence="2 3">CECT 8712</strain>
    </source>
</reference>
<protein>
    <recommendedName>
        <fullName evidence="4">DUF3180 domain-containing protein</fullName>
    </recommendedName>
</protein>
<feature type="transmembrane region" description="Helical" evidence="1">
    <location>
        <begin position="41"/>
        <end position="60"/>
    </location>
</feature>
<dbReference type="EMBL" id="JACHJO010000008">
    <property type="protein sequence ID" value="MBB6120888.1"/>
    <property type="molecule type" value="Genomic_DNA"/>
</dbReference>
<feature type="transmembrane region" description="Helical" evidence="1">
    <location>
        <begin position="121"/>
        <end position="140"/>
    </location>
</feature>
<evidence type="ECO:0008006" key="4">
    <source>
        <dbReference type="Google" id="ProtNLM"/>
    </source>
</evidence>
<evidence type="ECO:0000313" key="3">
    <source>
        <dbReference type="Proteomes" id="UP000536604"/>
    </source>
</evidence>
<keyword evidence="3" id="KW-1185">Reference proteome</keyword>
<keyword evidence="1" id="KW-0812">Transmembrane</keyword>
<proteinExistence type="predicted"/>
<dbReference type="Proteomes" id="UP000536604">
    <property type="component" value="Unassembled WGS sequence"/>
</dbReference>
<name>A0A841IXD4_9ACTN</name>
<keyword evidence="1" id="KW-1133">Transmembrane helix</keyword>